<evidence type="ECO:0000256" key="3">
    <source>
        <dbReference type="ARBA" id="ARBA00022747"/>
    </source>
</evidence>
<keyword evidence="3" id="KW-0680">Restriction system</keyword>
<comment type="caution">
    <text evidence="5">The sequence shown here is derived from an EMBL/GenBank/DDBJ whole genome shotgun (WGS) entry which is preliminary data.</text>
</comment>
<protein>
    <submittedName>
        <fullName evidence="5">Uncharacterized protein</fullName>
    </submittedName>
</protein>
<dbReference type="InterPro" id="IPR029063">
    <property type="entry name" value="SAM-dependent_MTases_sf"/>
</dbReference>
<sequence length="263" mass="27548">MAAGDLLIGSLCSGAGGLDFGVQAALGGHIAWHIEADPRAAQVVARHWPRSLSWGDIRTIDGSQTELVCVLTAGFPCPGLSVVSPRTALARGTRSGLWHHIASTIRVLGPYLVIAHVRGLLSTPAGTRSPRPVEPCPRSTGGSPDQTRIRALSVLLADLTGLGNEWWAECLSAIRRWRSVIGGPALSRTVSGTRCLSPELGEWMLLPQRWVTGGTGLSRVTQLPVFGGAVVPAQAAHPLDILLHGGWAPDSHAELDGALDGGC</sequence>
<organism evidence="5 6">
    <name type="scientific">Streptomyces yokosukanensis</name>
    <dbReference type="NCBI Taxonomy" id="67386"/>
    <lineage>
        <taxon>Bacteria</taxon>
        <taxon>Bacillati</taxon>
        <taxon>Actinomycetota</taxon>
        <taxon>Actinomycetes</taxon>
        <taxon>Kitasatosporales</taxon>
        <taxon>Streptomycetaceae</taxon>
        <taxon>Streptomyces</taxon>
    </lineage>
</organism>
<keyword evidence="1" id="KW-0489">Methyltransferase</keyword>
<accession>A0A101NWY0</accession>
<dbReference type="OrthoDB" id="9813719at2"/>
<dbReference type="REBASE" id="517950">
    <property type="entry name" value="M.Syo40224ORF33945P"/>
</dbReference>
<dbReference type="GO" id="GO:0032259">
    <property type="term" value="P:methylation"/>
    <property type="evidence" value="ECO:0007669"/>
    <property type="project" value="UniProtKB-KW"/>
</dbReference>
<dbReference type="GO" id="GO:0009307">
    <property type="term" value="P:DNA restriction-modification system"/>
    <property type="evidence" value="ECO:0007669"/>
    <property type="project" value="UniProtKB-KW"/>
</dbReference>
<gene>
    <name evidence="5" type="ORF">AQI95_33945</name>
</gene>
<keyword evidence="6" id="KW-1185">Reference proteome</keyword>
<dbReference type="InterPro" id="IPR001525">
    <property type="entry name" value="C5_MeTfrase"/>
</dbReference>
<dbReference type="GO" id="GO:0008168">
    <property type="term" value="F:methyltransferase activity"/>
    <property type="evidence" value="ECO:0007669"/>
    <property type="project" value="UniProtKB-KW"/>
</dbReference>
<dbReference type="Pfam" id="PF00145">
    <property type="entry name" value="DNA_methylase"/>
    <property type="match status" value="1"/>
</dbReference>
<dbReference type="Proteomes" id="UP000053127">
    <property type="component" value="Unassembled WGS sequence"/>
</dbReference>
<evidence type="ECO:0000313" key="5">
    <source>
        <dbReference type="EMBL" id="KUN00751.1"/>
    </source>
</evidence>
<dbReference type="STRING" id="67386.AQI95_33945"/>
<dbReference type="SUPFAM" id="SSF53335">
    <property type="entry name" value="S-adenosyl-L-methionine-dependent methyltransferases"/>
    <property type="match status" value="1"/>
</dbReference>
<evidence type="ECO:0000256" key="1">
    <source>
        <dbReference type="ARBA" id="ARBA00022603"/>
    </source>
</evidence>
<feature type="region of interest" description="Disordered" evidence="4">
    <location>
        <begin position="125"/>
        <end position="144"/>
    </location>
</feature>
<reference evidence="5 6" key="1">
    <citation type="submission" date="2015-10" db="EMBL/GenBank/DDBJ databases">
        <title>Draft genome sequence of Streptomyces yokosukanensis DSM 40224, type strain for the species Streptomyces yokosukanensis.</title>
        <authorList>
            <person name="Ruckert C."/>
            <person name="Winkler A."/>
            <person name="Kalinowski J."/>
            <person name="Kampfer P."/>
            <person name="Glaeser S."/>
        </authorList>
    </citation>
    <scope>NUCLEOTIDE SEQUENCE [LARGE SCALE GENOMIC DNA]</scope>
    <source>
        <strain evidence="5 6">DSM 40224</strain>
    </source>
</reference>
<dbReference type="EMBL" id="LMWN01000047">
    <property type="protein sequence ID" value="KUN00751.1"/>
    <property type="molecule type" value="Genomic_DNA"/>
</dbReference>
<evidence type="ECO:0000256" key="4">
    <source>
        <dbReference type="SAM" id="MobiDB-lite"/>
    </source>
</evidence>
<dbReference type="Gene3D" id="3.40.50.150">
    <property type="entry name" value="Vaccinia Virus protein VP39"/>
    <property type="match status" value="1"/>
</dbReference>
<evidence type="ECO:0000313" key="6">
    <source>
        <dbReference type="Proteomes" id="UP000053127"/>
    </source>
</evidence>
<name>A0A101NWY0_9ACTN</name>
<evidence type="ECO:0000256" key="2">
    <source>
        <dbReference type="ARBA" id="ARBA00022679"/>
    </source>
</evidence>
<proteinExistence type="predicted"/>
<keyword evidence="2" id="KW-0808">Transferase</keyword>
<dbReference type="AlphaFoldDB" id="A0A101NWY0"/>
<dbReference type="RefSeq" id="WP_067133031.1">
    <property type="nucleotide sequence ID" value="NZ_KQ948222.1"/>
</dbReference>